<evidence type="ECO:0000256" key="3">
    <source>
        <dbReference type="ARBA" id="ARBA00023054"/>
    </source>
</evidence>
<dbReference type="GO" id="GO:0005813">
    <property type="term" value="C:centrosome"/>
    <property type="evidence" value="ECO:0007669"/>
    <property type="project" value="UniProtKB-SubCell"/>
</dbReference>
<sequence length="161" mass="19088">FCIPFLFHTPVVWHAEVLAVHSDTASPSVGENLPVHQQELLKENARLSQERRDLLKQHGKEKQEYEAHVQQLETAVEEERLRLEDLLEAKKLEIEDLTRQVEAMEKQIKANKQFMESQAVEREQERDDYQREVLKLKEALKEKEKHLTTGQRLKREVQRQT</sequence>
<dbReference type="InterPro" id="IPR028745">
    <property type="entry name" value="AKAP9/Pericentrin"/>
</dbReference>
<keyword evidence="3 5" id="KW-0175">Coiled coil</keyword>
<evidence type="ECO:0000256" key="1">
    <source>
        <dbReference type="ARBA" id="ARBA00004300"/>
    </source>
</evidence>
<dbReference type="AlphaFoldDB" id="A0A1S3HZ24"/>
<feature type="coiled-coil region" evidence="5">
    <location>
        <begin position="37"/>
        <end position="156"/>
    </location>
</feature>
<protein>
    <submittedName>
        <fullName evidence="7">A-kinase anchor protein 9-like</fullName>
    </submittedName>
</protein>
<dbReference type="RefSeq" id="XP_013390334.1">
    <property type="nucleotide sequence ID" value="XM_013534880.1"/>
</dbReference>
<dbReference type="GeneID" id="106158784"/>
<evidence type="ECO:0000313" key="6">
    <source>
        <dbReference type="Proteomes" id="UP000085678"/>
    </source>
</evidence>
<evidence type="ECO:0000256" key="5">
    <source>
        <dbReference type="SAM" id="Coils"/>
    </source>
</evidence>
<dbReference type="PANTHER" id="PTHR44981">
    <property type="entry name" value="PERICENTRIN-LIKE PROTEIN, ISOFORM F"/>
    <property type="match status" value="1"/>
</dbReference>
<name>A0A1S3HZ24_LINAN</name>
<comment type="subcellular location">
    <subcellularLocation>
        <location evidence="1">Cytoplasm</location>
        <location evidence="1">Cytoskeleton</location>
        <location evidence="1">Microtubule organizing center</location>
        <location evidence="1">Centrosome</location>
    </subcellularLocation>
</comment>
<dbReference type="GO" id="GO:0060090">
    <property type="term" value="F:molecular adaptor activity"/>
    <property type="evidence" value="ECO:0007669"/>
    <property type="project" value="InterPro"/>
</dbReference>
<evidence type="ECO:0000313" key="7">
    <source>
        <dbReference type="RefSeq" id="XP_013390334.1"/>
    </source>
</evidence>
<dbReference type="GO" id="GO:0007165">
    <property type="term" value="P:signal transduction"/>
    <property type="evidence" value="ECO:0007669"/>
    <property type="project" value="InterPro"/>
</dbReference>
<dbReference type="InParanoid" id="A0A1S3HZ24"/>
<evidence type="ECO:0000256" key="4">
    <source>
        <dbReference type="ARBA" id="ARBA00023212"/>
    </source>
</evidence>
<reference evidence="7" key="1">
    <citation type="submission" date="2025-08" db="UniProtKB">
        <authorList>
            <consortium name="RefSeq"/>
        </authorList>
    </citation>
    <scope>IDENTIFICATION</scope>
    <source>
        <tissue evidence="7">Gonads</tissue>
    </source>
</reference>
<dbReference type="PANTHER" id="PTHR44981:SF2">
    <property type="entry name" value="PERICENTRIN-LIKE PROTEIN, ISOFORM F"/>
    <property type="match status" value="1"/>
</dbReference>
<dbReference type="KEGG" id="lak:106158784"/>
<keyword evidence="6" id="KW-1185">Reference proteome</keyword>
<dbReference type="Proteomes" id="UP000085678">
    <property type="component" value="Unplaced"/>
</dbReference>
<keyword evidence="4" id="KW-0206">Cytoskeleton</keyword>
<feature type="non-terminal residue" evidence="7">
    <location>
        <position position="1"/>
    </location>
</feature>
<proteinExistence type="predicted"/>
<gene>
    <name evidence="7" type="primary">LOC106158784</name>
</gene>
<organism evidence="6 7">
    <name type="scientific">Lingula anatina</name>
    <name type="common">Brachiopod</name>
    <name type="synonym">Lingula unguis</name>
    <dbReference type="NCBI Taxonomy" id="7574"/>
    <lineage>
        <taxon>Eukaryota</taxon>
        <taxon>Metazoa</taxon>
        <taxon>Spiralia</taxon>
        <taxon>Lophotrochozoa</taxon>
        <taxon>Brachiopoda</taxon>
        <taxon>Linguliformea</taxon>
        <taxon>Lingulata</taxon>
        <taxon>Lingulida</taxon>
        <taxon>Linguloidea</taxon>
        <taxon>Lingulidae</taxon>
        <taxon>Lingula</taxon>
    </lineage>
</organism>
<keyword evidence="2" id="KW-0963">Cytoplasm</keyword>
<accession>A0A1S3HZ24</accession>
<evidence type="ECO:0000256" key="2">
    <source>
        <dbReference type="ARBA" id="ARBA00022490"/>
    </source>
</evidence>